<dbReference type="Pfam" id="PF00318">
    <property type="entry name" value="Ribosomal_S2"/>
    <property type="match status" value="2"/>
</dbReference>
<keyword evidence="5 7" id="KW-0687">Ribonucleoprotein</keyword>
<sequence>MVQEIAAQVPKCLALVDEDVERLLVAGTHIGTRNAEKKMGQYIYGRRGDGVHVFNVKSIWEKIVFAARVLATIENPADIAIVARRSFAQRAILKFAKYTGATAFTTRFTPGTFTNRNNPKFCEPRVLIVNDPRIDHQAIREATYANIPIIAFCNADSPIGNIDVVLPGNNKGEASIGLMYYLLCREYLRVRGKISRSDDWVMPDMFVHLDMSQIEKQEAEEAGETEPAAWGGAEDEGEELYEDDGDDWSNGEADLEAAPEF</sequence>
<evidence type="ECO:0000256" key="4">
    <source>
        <dbReference type="ARBA" id="ARBA00022980"/>
    </source>
</evidence>
<evidence type="ECO:0000256" key="3">
    <source>
        <dbReference type="ARBA" id="ARBA00022490"/>
    </source>
</evidence>
<comment type="subunit">
    <text evidence="7">Component of the small ribosomal subunit. Mature ribosomes consist of a small (40S) and a large (60S) subunit. The 40S subunit contains about 33 different proteins and 1 molecule of RNA (18S). The 60S subunit contains about 49 different proteins and 3 molecules of RNA (25S, 5.8S and 5S). Interacts with ribosomal protein S21.</text>
</comment>
<dbReference type="InterPro" id="IPR005707">
    <property type="entry name" value="Ribosomal_uS2_euk/arc"/>
</dbReference>
<dbReference type="GO" id="GO:0003735">
    <property type="term" value="F:structural constituent of ribosome"/>
    <property type="evidence" value="ECO:0007669"/>
    <property type="project" value="UniProtKB-UniRule"/>
</dbReference>
<dbReference type="HAMAP" id="MF_03015">
    <property type="entry name" value="Ribosomal_S2_euk"/>
    <property type="match status" value="1"/>
</dbReference>
<proteinExistence type="inferred from homology"/>
<dbReference type="Proteomes" id="UP000265618">
    <property type="component" value="Unassembled WGS sequence"/>
</dbReference>
<evidence type="ECO:0000256" key="7">
    <source>
        <dbReference type="HAMAP-Rule" id="MF_03015"/>
    </source>
</evidence>
<comment type="function">
    <text evidence="7">Required for the assembly and/or stability of the 40S ribosomal subunit. Required for the processing of the 20S rRNA-precursor to mature 18S rRNA in a late step of the maturation of 40S ribosomal subunits.</text>
</comment>
<dbReference type="GO" id="GO:0022627">
    <property type="term" value="C:cytosolic small ribosomal subunit"/>
    <property type="evidence" value="ECO:0007669"/>
    <property type="project" value="UniProtKB-UniRule"/>
</dbReference>
<accession>A0A391NR69</accession>
<evidence type="ECO:0000256" key="2">
    <source>
        <dbReference type="ARBA" id="ARBA00006242"/>
    </source>
</evidence>
<name>A0A391NR69_9EUKA</name>
<evidence type="ECO:0000256" key="8">
    <source>
        <dbReference type="RuleBase" id="RU003631"/>
    </source>
</evidence>
<keyword evidence="4 7" id="KW-0689">Ribosomal protein</keyword>
<keyword evidence="11" id="KW-1185">Reference proteome</keyword>
<dbReference type="EMBL" id="BDIP01005574">
    <property type="protein sequence ID" value="GCA63934.1"/>
    <property type="molecule type" value="Genomic_DNA"/>
</dbReference>
<dbReference type="SUPFAM" id="SSF52313">
    <property type="entry name" value="Ribosomal protein S2"/>
    <property type="match status" value="1"/>
</dbReference>
<evidence type="ECO:0000256" key="9">
    <source>
        <dbReference type="SAM" id="MobiDB-lite"/>
    </source>
</evidence>
<gene>
    <name evidence="10" type="ORF">KIPB_012532</name>
</gene>
<evidence type="ECO:0000256" key="5">
    <source>
        <dbReference type="ARBA" id="ARBA00023274"/>
    </source>
</evidence>
<dbReference type="InterPro" id="IPR023591">
    <property type="entry name" value="Ribosomal_uS2_flav_dom_sf"/>
</dbReference>
<organism evidence="10 11">
    <name type="scientific">Kipferlia bialata</name>
    <dbReference type="NCBI Taxonomy" id="797122"/>
    <lineage>
        <taxon>Eukaryota</taxon>
        <taxon>Metamonada</taxon>
        <taxon>Carpediemonas-like organisms</taxon>
        <taxon>Kipferlia</taxon>
    </lineage>
</organism>
<dbReference type="PANTHER" id="PTHR11489">
    <property type="entry name" value="40S RIBOSOMAL PROTEIN SA"/>
    <property type="match status" value="1"/>
</dbReference>
<dbReference type="InterPro" id="IPR027498">
    <property type="entry name" value="Ribosomal_uS2_euk"/>
</dbReference>
<protein>
    <recommendedName>
        <fullName evidence="6 7">Small ribosomal subunit protein uS2</fullName>
    </recommendedName>
</protein>
<dbReference type="AlphaFoldDB" id="A0A391NR69"/>
<feature type="region of interest" description="Disordered" evidence="9">
    <location>
        <begin position="216"/>
        <end position="261"/>
    </location>
</feature>
<dbReference type="InterPro" id="IPR018130">
    <property type="entry name" value="Ribosomal_uS2_CS"/>
</dbReference>
<keyword evidence="3 7" id="KW-0963">Cytoplasm</keyword>
<dbReference type="FunFam" id="3.40.50.10490:FF:000030">
    <property type="entry name" value="30S ribosomal protein S2"/>
    <property type="match status" value="1"/>
</dbReference>
<evidence type="ECO:0000313" key="10">
    <source>
        <dbReference type="EMBL" id="GCA63934.1"/>
    </source>
</evidence>
<dbReference type="GO" id="GO:0006412">
    <property type="term" value="P:translation"/>
    <property type="evidence" value="ECO:0007669"/>
    <property type="project" value="UniProtKB-UniRule"/>
</dbReference>
<reference evidence="10 11" key="1">
    <citation type="journal article" date="2018" name="PLoS ONE">
        <title>The draft genome of Kipferlia bialata reveals reductive genome evolution in fornicate parasites.</title>
        <authorList>
            <person name="Tanifuji G."/>
            <person name="Takabayashi S."/>
            <person name="Kume K."/>
            <person name="Takagi M."/>
            <person name="Nakayama T."/>
            <person name="Kamikawa R."/>
            <person name="Inagaki Y."/>
            <person name="Hashimoto T."/>
        </authorList>
    </citation>
    <scope>NUCLEOTIDE SEQUENCE [LARGE SCALE GENOMIC DNA]</scope>
    <source>
        <strain evidence="10">NY0173</strain>
    </source>
</reference>
<dbReference type="OrthoDB" id="414863at2759"/>
<evidence type="ECO:0000256" key="6">
    <source>
        <dbReference type="ARBA" id="ARBA00035256"/>
    </source>
</evidence>
<dbReference type="GO" id="GO:0000028">
    <property type="term" value="P:ribosomal small subunit assembly"/>
    <property type="evidence" value="ECO:0007669"/>
    <property type="project" value="UniProtKB-UniRule"/>
</dbReference>
<feature type="compositionally biased region" description="Acidic residues" evidence="9">
    <location>
        <begin position="233"/>
        <end position="261"/>
    </location>
</feature>
<comment type="similarity">
    <text evidence="2 7 8">Belongs to the universal ribosomal protein uS2 family.</text>
</comment>
<dbReference type="Gene3D" id="3.40.50.10490">
    <property type="entry name" value="Glucose-6-phosphate isomerase like protein, domain 1"/>
    <property type="match status" value="1"/>
</dbReference>
<evidence type="ECO:0000256" key="1">
    <source>
        <dbReference type="ARBA" id="ARBA00004496"/>
    </source>
</evidence>
<comment type="caution">
    <text evidence="10">The sequence shown here is derived from an EMBL/GenBank/DDBJ whole genome shotgun (WGS) entry which is preliminary data.</text>
</comment>
<dbReference type="CDD" id="cd01425">
    <property type="entry name" value="RPS2"/>
    <property type="match status" value="1"/>
</dbReference>
<comment type="subcellular location">
    <subcellularLocation>
        <location evidence="1 7">Cytoplasm</location>
    </subcellularLocation>
</comment>
<dbReference type="PROSITE" id="PS00963">
    <property type="entry name" value="RIBOSOMAL_S2_2"/>
    <property type="match status" value="1"/>
</dbReference>
<dbReference type="NCBIfam" id="TIGR01012">
    <property type="entry name" value="uS2_euk_arch"/>
    <property type="match status" value="1"/>
</dbReference>
<dbReference type="InterPro" id="IPR001865">
    <property type="entry name" value="Ribosomal_uS2"/>
</dbReference>
<dbReference type="PRINTS" id="PR00395">
    <property type="entry name" value="RIBOSOMALS2"/>
</dbReference>
<evidence type="ECO:0000313" key="11">
    <source>
        <dbReference type="Proteomes" id="UP000265618"/>
    </source>
</evidence>